<reference evidence="1" key="2">
    <citation type="submission" date="2014-07" db="EMBL/GenBank/DDBJ databases">
        <authorList>
            <person name="Hull J."/>
        </authorList>
    </citation>
    <scope>NUCLEOTIDE SEQUENCE</scope>
</reference>
<proteinExistence type="predicted"/>
<name>A0A0A9YN18_LYGHE</name>
<sequence>MTLFIVSILEIQEETRIRQEKLYFTSECPVEVEYHWELRLLPNWPEDFDIKPNQLQFSPNNGTICAISSEEMEITCAVGDVASGVTKVFCASLAKNIPKICLKKYDIPGQRDQSEQTVMVDLLFVELRVNVIDLYIELDPPLIAFRNDLYGSEHYWIHAKNTCPWVVEAAWKIPEELIVNYEIDPPETSMQPYKSVSFSFMLTGMEIGKFQHTLWLECQDDDASFPLTVQGEVIVSNLPRNTFLCHDLGPKLNGSQFDFDVPLEHDELIENYPLEYSEVEAVLNLPLKRGDELIFKMWGT</sequence>
<feature type="non-terminal residue" evidence="1">
    <location>
        <position position="300"/>
    </location>
</feature>
<gene>
    <name evidence="1" type="ORF">CM83_98673</name>
</gene>
<protein>
    <submittedName>
        <fullName evidence="1">Uncharacterized protein</fullName>
    </submittedName>
</protein>
<accession>A0A0A9YN18</accession>
<dbReference type="Gene3D" id="2.60.40.10">
    <property type="entry name" value="Immunoglobulins"/>
    <property type="match status" value="1"/>
</dbReference>
<dbReference type="EMBL" id="GBHO01010588">
    <property type="protein sequence ID" value="JAG33016.1"/>
    <property type="molecule type" value="Transcribed_RNA"/>
</dbReference>
<dbReference type="InterPro" id="IPR013783">
    <property type="entry name" value="Ig-like_fold"/>
</dbReference>
<dbReference type="AlphaFoldDB" id="A0A0A9YN18"/>
<reference evidence="1" key="1">
    <citation type="journal article" date="2014" name="PLoS ONE">
        <title>Transcriptome-Based Identification of ABC Transporters in the Western Tarnished Plant Bug Lygus hesperus.</title>
        <authorList>
            <person name="Hull J.J."/>
            <person name="Chaney K."/>
            <person name="Geib S.M."/>
            <person name="Fabrick J.A."/>
            <person name="Brent C.S."/>
            <person name="Walsh D."/>
            <person name="Lavine L.C."/>
        </authorList>
    </citation>
    <scope>NUCLEOTIDE SEQUENCE</scope>
</reference>
<organism evidence="1">
    <name type="scientific">Lygus hesperus</name>
    <name type="common">Western plant bug</name>
    <dbReference type="NCBI Taxonomy" id="30085"/>
    <lineage>
        <taxon>Eukaryota</taxon>
        <taxon>Metazoa</taxon>
        <taxon>Ecdysozoa</taxon>
        <taxon>Arthropoda</taxon>
        <taxon>Hexapoda</taxon>
        <taxon>Insecta</taxon>
        <taxon>Pterygota</taxon>
        <taxon>Neoptera</taxon>
        <taxon>Paraneoptera</taxon>
        <taxon>Hemiptera</taxon>
        <taxon>Heteroptera</taxon>
        <taxon>Panheteroptera</taxon>
        <taxon>Cimicomorpha</taxon>
        <taxon>Miridae</taxon>
        <taxon>Mirini</taxon>
        <taxon>Lygus</taxon>
    </lineage>
</organism>
<evidence type="ECO:0000313" key="1">
    <source>
        <dbReference type="EMBL" id="JAG33016.1"/>
    </source>
</evidence>